<dbReference type="InterPro" id="IPR010753">
    <property type="entry name" value="DUF1330"/>
</dbReference>
<dbReference type="EMBL" id="FXTO01000017">
    <property type="protein sequence ID" value="SMO84219.1"/>
    <property type="molecule type" value="Genomic_DNA"/>
</dbReference>
<dbReference type="RefSeq" id="WP_142493892.1">
    <property type="nucleotide sequence ID" value="NZ_FXTO01000017.1"/>
</dbReference>
<dbReference type="Gene3D" id="3.30.70.100">
    <property type="match status" value="1"/>
</dbReference>
<reference evidence="2 3" key="1">
    <citation type="submission" date="2017-05" db="EMBL/GenBank/DDBJ databases">
        <authorList>
            <person name="Varghese N."/>
            <person name="Submissions S."/>
        </authorList>
    </citation>
    <scope>NUCLEOTIDE SEQUENCE [LARGE SCALE GENOMIC DNA]</scope>
    <source>
        <strain evidence="2 3">DSM 29506</strain>
    </source>
</reference>
<dbReference type="OrthoDB" id="8909581at2"/>
<evidence type="ECO:0000313" key="2">
    <source>
        <dbReference type="EMBL" id="SMO84219.1"/>
    </source>
</evidence>
<dbReference type="Proteomes" id="UP000316030">
    <property type="component" value="Unassembled WGS sequence"/>
</dbReference>
<proteinExistence type="predicted"/>
<dbReference type="PANTHER" id="PTHR40257">
    <property type="match status" value="1"/>
</dbReference>
<organism evidence="2 3">
    <name type="scientific">Thalassovita litoralis</name>
    <dbReference type="NCBI Taxonomy" id="1010611"/>
    <lineage>
        <taxon>Bacteria</taxon>
        <taxon>Pseudomonadati</taxon>
        <taxon>Pseudomonadota</taxon>
        <taxon>Alphaproteobacteria</taxon>
        <taxon>Rhodobacterales</taxon>
        <taxon>Roseobacteraceae</taxon>
        <taxon>Thalassovita</taxon>
    </lineage>
</organism>
<evidence type="ECO:0000259" key="1">
    <source>
        <dbReference type="Pfam" id="PF07045"/>
    </source>
</evidence>
<dbReference type="Pfam" id="PF07045">
    <property type="entry name" value="DUF1330"/>
    <property type="match status" value="1"/>
</dbReference>
<sequence length="138" mass="15350">MTYTSFSKDDFAAFRANDRPGPIHMLNLVKLRDKAEYPDGRDATGAEAYAAYGTGSQKVLERLGGRIVWRGAMEQMLIGPQDEDWDLCFIAEYPGPGTFAEMIKDPEYREAMVHRQAGVSDSRLIRMAPLPTGENFGG</sequence>
<feature type="domain" description="DUF1330" evidence="1">
    <location>
        <begin position="44"/>
        <end position="120"/>
    </location>
</feature>
<name>A0A521EJV6_9RHOB</name>
<dbReference type="InterPro" id="IPR011008">
    <property type="entry name" value="Dimeric_a/b-barrel"/>
</dbReference>
<accession>A0A521EJV6</accession>
<gene>
    <name evidence="2" type="ORF">SAMN06265173_11723</name>
</gene>
<dbReference type="SUPFAM" id="SSF54909">
    <property type="entry name" value="Dimeric alpha+beta barrel"/>
    <property type="match status" value="1"/>
</dbReference>
<evidence type="ECO:0000313" key="3">
    <source>
        <dbReference type="Proteomes" id="UP000316030"/>
    </source>
</evidence>
<keyword evidence="3" id="KW-1185">Reference proteome</keyword>
<dbReference type="AlphaFoldDB" id="A0A521EJV6"/>
<protein>
    <submittedName>
        <fullName evidence="2">Uncharacterized conserved protein, DUF1330 family</fullName>
    </submittedName>
</protein>
<dbReference type="PANTHER" id="PTHR40257:SF1">
    <property type="entry name" value="DUF1330 DOMAIN-CONTAINING PROTEIN"/>
    <property type="match status" value="1"/>
</dbReference>